<dbReference type="Proteomes" id="UP001311232">
    <property type="component" value="Unassembled WGS sequence"/>
</dbReference>
<evidence type="ECO:0000313" key="2">
    <source>
        <dbReference type="EMBL" id="KAK5601486.1"/>
    </source>
</evidence>
<evidence type="ECO:0000313" key="3">
    <source>
        <dbReference type="Proteomes" id="UP001311232"/>
    </source>
</evidence>
<comment type="caution">
    <text evidence="2">The sequence shown here is derived from an EMBL/GenBank/DDBJ whole genome shotgun (WGS) entry which is preliminary data.</text>
</comment>
<gene>
    <name evidence="2" type="ORF">CRENBAI_025446</name>
</gene>
<protein>
    <submittedName>
        <fullName evidence="2">Uncharacterized protein</fullName>
    </submittedName>
</protein>
<keyword evidence="3" id="KW-1185">Reference proteome</keyword>
<reference evidence="2 3" key="1">
    <citation type="submission" date="2021-06" db="EMBL/GenBank/DDBJ databases">
        <authorList>
            <person name="Palmer J.M."/>
        </authorList>
    </citation>
    <scope>NUCLEOTIDE SEQUENCE [LARGE SCALE GENOMIC DNA]</scope>
    <source>
        <strain evidence="2 3">MEX-2019</strain>
        <tissue evidence="2">Muscle</tissue>
    </source>
</reference>
<dbReference type="AlphaFoldDB" id="A0AAV9QVI0"/>
<organism evidence="2 3">
    <name type="scientific">Crenichthys baileyi</name>
    <name type="common">White River springfish</name>
    <dbReference type="NCBI Taxonomy" id="28760"/>
    <lineage>
        <taxon>Eukaryota</taxon>
        <taxon>Metazoa</taxon>
        <taxon>Chordata</taxon>
        <taxon>Craniata</taxon>
        <taxon>Vertebrata</taxon>
        <taxon>Euteleostomi</taxon>
        <taxon>Actinopterygii</taxon>
        <taxon>Neopterygii</taxon>
        <taxon>Teleostei</taxon>
        <taxon>Neoteleostei</taxon>
        <taxon>Acanthomorphata</taxon>
        <taxon>Ovalentaria</taxon>
        <taxon>Atherinomorphae</taxon>
        <taxon>Cyprinodontiformes</taxon>
        <taxon>Goodeidae</taxon>
        <taxon>Crenichthys</taxon>
    </lineage>
</organism>
<dbReference type="EMBL" id="JAHHUM010002674">
    <property type="protein sequence ID" value="KAK5601486.1"/>
    <property type="molecule type" value="Genomic_DNA"/>
</dbReference>
<name>A0AAV9QVI0_9TELE</name>
<proteinExistence type="predicted"/>
<accession>A0AAV9QVI0</accession>
<evidence type="ECO:0000256" key="1">
    <source>
        <dbReference type="SAM" id="MobiDB-lite"/>
    </source>
</evidence>
<sequence>MGSQYWNAAQGRRPDYRRYTVVEGETPLPLGSTCHRKRLRSSGEEEDEEARKSCARRPNPEGSLSASELSRYGKPEEKKQQRLCQCCHIMASQLNRQAAALADSASMKGPNRFSGIDMFSVQQVPANGPGEGDPFYLLAYGILFFLFSHV</sequence>
<feature type="region of interest" description="Disordered" evidence="1">
    <location>
        <begin position="24"/>
        <end position="76"/>
    </location>
</feature>